<gene>
    <name evidence="2" type="ORF">BRX40_09355</name>
    <name evidence="3" type="ORF">CA257_18885</name>
    <name evidence="4" type="ORF">DAH66_14655</name>
</gene>
<evidence type="ECO:0000313" key="6">
    <source>
        <dbReference type="Proteomes" id="UP000286681"/>
    </source>
</evidence>
<feature type="domain" description="DNA binding HTH" evidence="1">
    <location>
        <begin position="93"/>
        <end position="131"/>
    </location>
</feature>
<evidence type="ECO:0000313" key="5">
    <source>
        <dbReference type="Proteomes" id="UP000185161"/>
    </source>
</evidence>
<evidence type="ECO:0000259" key="1">
    <source>
        <dbReference type="Pfam" id="PF02954"/>
    </source>
</evidence>
<dbReference type="InterPro" id="IPR009057">
    <property type="entry name" value="Homeodomain-like_sf"/>
</dbReference>
<organism evidence="2 5">
    <name type="scientific">Sphingomonas koreensis</name>
    <dbReference type="NCBI Taxonomy" id="93064"/>
    <lineage>
        <taxon>Bacteria</taxon>
        <taxon>Pseudomonadati</taxon>
        <taxon>Pseudomonadota</taxon>
        <taxon>Alphaproteobacteria</taxon>
        <taxon>Sphingomonadales</taxon>
        <taxon>Sphingomonadaceae</taxon>
        <taxon>Sphingomonas</taxon>
    </lineage>
</organism>
<dbReference type="EMBL" id="QQWO01000020">
    <property type="protein sequence ID" value="RSU99976.1"/>
    <property type="molecule type" value="Genomic_DNA"/>
</dbReference>
<reference evidence="2" key="1">
    <citation type="submission" date="2016-12" db="EMBL/GenBank/DDBJ databases">
        <title>Whole genome sequencing of Sphingomonas koreensis.</title>
        <authorList>
            <person name="Conlan S."/>
            <person name="Thomas P.J."/>
            <person name="Mullikin J."/>
            <person name="Palmore T.N."/>
            <person name="Frank K.M."/>
            <person name="Segre J.A."/>
        </authorList>
    </citation>
    <scope>NUCLEOTIDE SEQUENCE</scope>
    <source>
        <strain evidence="2">ABOJV</strain>
    </source>
</reference>
<accession>A0A1L6J9L4</accession>
<dbReference type="OrthoDB" id="9154941at2"/>
<dbReference type="AlphaFoldDB" id="A0A1L6J9L4"/>
<evidence type="ECO:0000313" key="7">
    <source>
        <dbReference type="Proteomes" id="UP000287746"/>
    </source>
</evidence>
<dbReference type="Pfam" id="PF02954">
    <property type="entry name" value="HTH_8"/>
    <property type="match status" value="1"/>
</dbReference>
<dbReference type="SUPFAM" id="SSF46689">
    <property type="entry name" value="Homeodomain-like"/>
    <property type="match status" value="1"/>
</dbReference>
<sequence>MPALEQDPTRLMLVGDLNKAMGLAVEMVRGSAASIAIGTADHQALENWRRTVSELVVVDVAINLPDVIARLRGERGPDQPMTAAVEDLVGRTVDEVERALILQTLDRCHGNRTMAAAMLGISVRTIRNKLRTFVAQDFARPPGALPH</sequence>
<dbReference type="EMBL" id="CP018820">
    <property type="protein sequence ID" value="APR52605.1"/>
    <property type="molecule type" value="Genomic_DNA"/>
</dbReference>
<dbReference type="KEGG" id="skr:BRX40_09355"/>
<dbReference type="RefSeq" id="WP_066578621.1">
    <property type="nucleotide sequence ID" value="NZ_CP018820.1"/>
</dbReference>
<dbReference type="Proteomes" id="UP000287746">
    <property type="component" value="Unassembled WGS sequence"/>
</dbReference>
<dbReference type="Proteomes" id="UP000185161">
    <property type="component" value="Chromosome"/>
</dbReference>
<proteinExistence type="predicted"/>
<dbReference type="STRING" id="93064.BRX40_09355"/>
<reference evidence="6 7" key="3">
    <citation type="submission" date="2018-07" db="EMBL/GenBank/DDBJ databases">
        <title>Genomic and Epidemiologic Investigation of an Indolent Hospital Outbreak.</title>
        <authorList>
            <person name="Johnson R.C."/>
            <person name="Deming C."/>
            <person name="Conlan S."/>
            <person name="Zellmer C.J."/>
            <person name="Michelin A.V."/>
            <person name="Lee-Lin S."/>
            <person name="Thomas P.J."/>
            <person name="Park M."/>
            <person name="Weingarten R.A."/>
            <person name="Less J."/>
            <person name="Dekker J.P."/>
            <person name="Frank K.M."/>
            <person name="Musser K.A."/>
            <person name="Mcquiston J.R."/>
            <person name="Henderson D.K."/>
            <person name="Lau A.F."/>
            <person name="Palmore T.N."/>
            <person name="Segre J.A."/>
        </authorList>
    </citation>
    <scope>NUCLEOTIDE SEQUENCE [LARGE SCALE GENOMIC DNA]</scope>
    <source>
        <strain evidence="4 7">SK-CDC1_0717</strain>
        <strain evidence="3 6">SK-NIH.Env10_0317</strain>
    </source>
</reference>
<dbReference type="GeneID" id="77169158"/>
<evidence type="ECO:0000313" key="3">
    <source>
        <dbReference type="EMBL" id="RSU99976.1"/>
    </source>
</evidence>
<keyword evidence="5" id="KW-1185">Reference proteome</keyword>
<dbReference type="PRINTS" id="PR01590">
    <property type="entry name" value="HTHFIS"/>
</dbReference>
<dbReference type="EMBL" id="QQYZ01000014">
    <property type="protein sequence ID" value="RSY81487.1"/>
    <property type="molecule type" value="Genomic_DNA"/>
</dbReference>
<dbReference type="Gene3D" id="1.10.10.60">
    <property type="entry name" value="Homeodomain-like"/>
    <property type="match status" value="1"/>
</dbReference>
<evidence type="ECO:0000313" key="2">
    <source>
        <dbReference type="EMBL" id="APR52605.1"/>
    </source>
</evidence>
<name>A0A1L6J9L4_9SPHN</name>
<reference evidence="5" key="2">
    <citation type="submission" date="2016-12" db="EMBL/GenBank/DDBJ databases">
        <title>Whole genome sequencing of Sphingomonas sp. ABOJV.</title>
        <authorList>
            <person name="Conlan S."/>
            <person name="Thomas P.J."/>
            <person name="Mullikin J."/>
            <person name="Palmore T.N."/>
            <person name="Frank K.M."/>
            <person name="Segre J.A."/>
        </authorList>
    </citation>
    <scope>NUCLEOTIDE SEQUENCE [LARGE SCALE GENOMIC DNA]</scope>
    <source>
        <strain evidence="5">ABOJV</strain>
    </source>
</reference>
<evidence type="ECO:0000313" key="4">
    <source>
        <dbReference type="EMBL" id="RSY81487.1"/>
    </source>
</evidence>
<dbReference type="Proteomes" id="UP000286681">
    <property type="component" value="Unassembled WGS sequence"/>
</dbReference>
<keyword evidence="2" id="KW-0238">DNA-binding</keyword>
<dbReference type="InterPro" id="IPR002197">
    <property type="entry name" value="HTH_Fis"/>
</dbReference>
<protein>
    <submittedName>
        <fullName evidence="2">DNA-binding protein</fullName>
    </submittedName>
</protein>
<dbReference type="GO" id="GO:0043565">
    <property type="term" value="F:sequence-specific DNA binding"/>
    <property type="evidence" value="ECO:0007669"/>
    <property type="project" value="InterPro"/>
</dbReference>